<sequence length="181" mass="18575">MGQEARILVGEIGRPHGVRGLVKLRSFTADPAAIAAYGPLTDETGGRRFALTLLAEGLARIEGVADRDAAARLTGTRLYVAREALPAPAAEEYYLVDLIGLRAETAAGLGLGRVRAVEEHGAGAFLVLEGEAGDERLVPFTRAAVPVVDIAGGRLVVAPPEEVTVPPGGSDDDGGDGEAAA</sequence>
<evidence type="ECO:0000256" key="5">
    <source>
        <dbReference type="HAMAP-Rule" id="MF_00014"/>
    </source>
</evidence>
<dbReference type="EMBL" id="QLIX01000003">
    <property type="protein sequence ID" value="RAI60038.1"/>
    <property type="molecule type" value="Genomic_DNA"/>
</dbReference>
<dbReference type="HAMAP" id="MF_00014">
    <property type="entry name" value="Ribosome_mat_RimM"/>
    <property type="match status" value="1"/>
</dbReference>
<dbReference type="SUPFAM" id="SSF50447">
    <property type="entry name" value="Translation proteins"/>
    <property type="match status" value="1"/>
</dbReference>
<evidence type="ECO:0000313" key="10">
    <source>
        <dbReference type="Proteomes" id="UP000249065"/>
    </source>
</evidence>
<dbReference type="GO" id="GO:0005737">
    <property type="term" value="C:cytoplasm"/>
    <property type="evidence" value="ECO:0007669"/>
    <property type="project" value="UniProtKB-SubCell"/>
</dbReference>
<feature type="domain" description="Ribosome maturation factor RimM PRC barrel" evidence="8">
    <location>
        <begin position="96"/>
        <end position="162"/>
    </location>
</feature>
<dbReference type="GO" id="GO:0042274">
    <property type="term" value="P:ribosomal small subunit biogenesis"/>
    <property type="evidence" value="ECO:0007669"/>
    <property type="project" value="UniProtKB-UniRule"/>
</dbReference>
<keyword evidence="3 5" id="KW-0698">rRNA processing</keyword>
<dbReference type="PANTHER" id="PTHR33692:SF1">
    <property type="entry name" value="RIBOSOME MATURATION FACTOR RIMM"/>
    <property type="match status" value="1"/>
</dbReference>
<dbReference type="Proteomes" id="UP000249065">
    <property type="component" value="Unassembled WGS sequence"/>
</dbReference>
<evidence type="ECO:0000256" key="2">
    <source>
        <dbReference type="ARBA" id="ARBA00022517"/>
    </source>
</evidence>
<dbReference type="Gene3D" id="2.30.30.240">
    <property type="entry name" value="PRC-barrel domain"/>
    <property type="match status" value="1"/>
</dbReference>
<evidence type="ECO:0000259" key="7">
    <source>
        <dbReference type="Pfam" id="PF01782"/>
    </source>
</evidence>
<feature type="region of interest" description="Disordered" evidence="6">
    <location>
        <begin position="160"/>
        <end position="181"/>
    </location>
</feature>
<gene>
    <name evidence="5 9" type="primary">rimM</name>
    <name evidence="9" type="ORF">DOO78_06020</name>
</gene>
<evidence type="ECO:0000256" key="1">
    <source>
        <dbReference type="ARBA" id="ARBA00022490"/>
    </source>
</evidence>
<dbReference type="AlphaFoldDB" id="A0A327MIN9"/>
<dbReference type="GO" id="GO:0043022">
    <property type="term" value="F:ribosome binding"/>
    <property type="evidence" value="ECO:0007669"/>
    <property type="project" value="InterPro"/>
</dbReference>
<organism evidence="9 10">
    <name type="scientific">Roseicella frigidaeris</name>
    <dbReference type="NCBI Taxonomy" id="2230885"/>
    <lineage>
        <taxon>Bacteria</taxon>
        <taxon>Pseudomonadati</taxon>
        <taxon>Pseudomonadota</taxon>
        <taxon>Alphaproteobacteria</taxon>
        <taxon>Acetobacterales</taxon>
        <taxon>Roseomonadaceae</taxon>
        <taxon>Roseicella</taxon>
    </lineage>
</organism>
<keyword evidence="4 5" id="KW-0143">Chaperone</keyword>
<dbReference type="PANTHER" id="PTHR33692">
    <property type="entry name" value="RIBOSOME MATURATION FACTOR RIMM"/>
    <property type="match status" value="1"/>
</dbReference>
<keyword evidence="10" id="KW-1185">Reference proteome</keyword>
<dbReference type="GO" id="GO:0006364">
    <property type="term" value="P:rRNA processing"/>
    <property type="evidence" value="ECO:0007669"/>
    <property type="project" value="UniProtKB-UniRule"/>
</dbReference>
<dbReference type="Pfam" id="PF24986">
    <property type="entry name" value="PRC_RimM"/>
    <property type="match status" value="1"/>
</dbReference>
<dbReference type="Pfam" id="PF01782">
    <property type="entry name" value="RimM"/>
    <property type="match status" value="1"/>
</dbReference>
<dbReference type="InterPro" id="IPR009000">
    <property type="entry name" value="Transl_B-barrel_sf"/>
</dbReference>
<name>A0A327MIN9_9PROT</name>
<dbReference type="InterPro" id="IPR056792">
    <property type="entry name" value="PRC_RimM"/>
</dbReference>
<dbReference type="InterPro" id="IPR036976">
    <property type="entry name" value="RimM_N_sf"/>
</dbReference>
<feature type="compositionally biased region" description="Acidic residues" evidence="6">
    <location>
        <begin position="170"/>
        <end position="181"/>
    </location>
</feature>
<evidence type="ECO:0000256" key="3">
    <source>
        <dbReference type="ARBA" id="ARBA00022552"/>
    </source>
</evidence>
<comment type="domain">
    <text evidence="5">The PRC barrel domain binds ribosomal protein uS19.</text>
</comment>
<dbReference type="GO" id="GO:0005840">
    <property type="term" value="C:ribosome"/>
    <property type="evidence" value="ECO:0007669"/>
    <property type="project" value="InterPro"/>
</dbReference>
<comment type="caution">
    <text evidence="9">The sequence shown here is derived from an EMBL/GenBank/DDBJ whole genome shotgun (WGS) entry which is preliminary data.</text>
</comment>
<feature type="domain" description="RimM N-terminal" evidence="7">
    <location>
        <begin position="9"/>
        <end position="83"/>
    </location>
</feature>
<dbReference type="SUPFAM" id="SSF50346">
    <property type="entry name" value="PRC-barrel domain"/>
    <property type="match status" value="1"/>
</dbReference>
<keyword evidence="1 5" id="KW-0963">Cytoplasm</keyword>
<evidence type="ECO:0000256" key="4">
    <source>
        <dbReference type="ARBA" id="ARBA00023186"/>
    </source>
</evidence>
<dbReference type="InterPro" id="IPR011033">
    <property type="entry name" value="PRC_barrel-like_sf"/>
</dbReference>
<evidence type="ECO:0000256" key="6">
    <source>
        <dbReference type="SAM" id="MobiDB-lite"/>
    </source>
</evidence>
<comment type="function">
    <text evidence="5">An accessory protein needed during the final step in the assembly of 30S ribosomal subunit, possibly for assembly of the head region. Essential for efficient processing of 16S rRNA. May be needed both before and after RbfA during the maturation of 16S rRNA. It has affinity for free ribosomal 30S subunits but not for 70S ribosomes.</text>
</comment>
<keyword evidence="2 5" id="KW-0690">Ribosome biogenesis</keyword>
<dbReference type="InterPro" id="IPR011961">
    <property type="entry name" value="RimM"/>
</dbReference>
<proteinExistence type="inferred from homology"/>
<protein>
    <recommendedName>
        <fullName evidence="5">Ribosome maturation factor RimM</fullName>
    </recommendedName>
</protein>
<comment type="subunit">
    <text evidence="5">Binds ribosomal protein uS19.</text>
</comment>
<dbReference type="InterPro" id="IPR002676">
    <property type="entry name" value="RimM_N"/>
</dbReference>
<dbReference type="NCBIfam" id="TIGR02273">
    <property type="entry name" value="16S_RimM"/>
    <property type="match status" value="1"/>
</dbReference>
<comment type="subcellular location">
    <subcellularLocation>
        <location evidence="5">Cytoplasm</location>
    </subcellularLocation>
</comment>
<reference evidence="10" key="1">
    <citation type="submission" date="2018-06" db="EMBL/GenBank/DDBJ databases">
        <authorList>
            <person name="Khan S.A."/>
        </authorList>
    </citation>
    <scope>NUCLEOTIDE SEQUENCE [LARGE SCALE GENOMIC DNA]</scope>
    <source>
        <strain evidence="10">DB-1506</strain>
    </source>
</reference>
<evidence type="ECO:0000313" key="9">
    <source>
        <dbReference type="EMBL" id="RAI60038.1"/>
    </source>
</evidence>
<accession>A0A327MIN9</accession>
<feature type="compositionally biased region" description="Low complexity" evidence="6">
    <location>
        <begin position="160"/>
        <end position="169"/>
    </location>
</feature>
<evidence type="ECO:0000259" key="8">
    <source>
        <dbReference type="Pfam" id="PF24986"/>
    </source>
</evidence>
<dbReference type="OrthoDB" id="9788191at2"/>
<comment type="similarity">
    <text evidence="5">Belongs to the RimM family.</text>
</comment>
<dbReference type="Gene3D" id="2.40.30.60">
    <property type="entry name" value="RimM"/>
    <property type="match status" value="1"/>
</dbReference>